<keyword evidence="3" id="KW-0479">Metal-binding</keyword>
<dbReference type="Pfam" id="PF00775">
    <property type="entry name" value="Dioxygenase_C"/>
    <property type="match status" value="1"/>
</dbReference>
<evidence type="ECO:0000259" key="8">
    <source>
        <dbReference type="Pfam" id="PF04444"/>
    </source>
</evidence>
<dbReference type="InterPro" id="IPR007535">
    <property type="entry name" value="Catechol_dOase_N"/>
</dbReference>
<evidence type="ECO:0000256" key="3">
    <source>
        <dbReference type="ARBA" id="ARBA00022723"/>
    </source>
</evidence>
<dbReference type="GO" id="GO:0018576">
    <property type="term" value="F:catechol 1,2-dioxygenase activity"/>
    <property type="evidence" value="ECO:0007669"/>
    <property type="project" value="InterPro"/>
</dbReference>
<keyword evidence="5" id="KW-0560">Oxidoreductase</keyword>
<dbReference type="SUPFAM" id="SSF49482">
    <property type="entry name" value="Aromatic compound dioxygenase"/>
    <property type="match status" value="1"/>
</dbReference>
<evidence type="ECO:0000313" key="10">
    <source>
        <dbReference type="Proteomes" id="UP000295696"/>
    </source>
</evidence>
<dbReference type="GO" id="GO:0008199">
    <property type="term" value="F:ferric iron binding"/>
    <property type="evidence" value="ECO:0007669"/>
    <property type="project" value="InterPro"/>
</dbReference>
<evidence type="ECO:0000259" key="7">
    <source>
        <dbReference type="Pfam" id="PF00775"/>
    </source>
</evidence>
<dbReference type="Pfam" id="PF04444">
    <property type="entry name" value="Dioxygenase_N"/>
    <property type="match status" value="1"/>
</dbReference>
<keyword evidence="4 9" id="KW-0223">Dioxygenase</keyword>
<dbReference type="InterPro" id="IPR000627">
    <property type="entry name" value="Intradiol_dOase_C"/>
</dbReference>
<dbReference type="PANTHER" id="PTHR33711">
    <property type="entry name" value="DIOXYGENASE, PUTATIVE (AFU_ORTHOLOGUE AFUA_2G02910)-RELATED"/>
    <property type="match status" value="1"/>
</dbReference>
<dbReference type="InterPro" id="IPR015889">
    <property type="entry name" value="Intradiol_dOase_core"/>
</dbReference>
<dbReference type="InterPro" id="IPR050770">
    <property type="entry name" value="Intradiol_RC_Dioxygenase"/>
</dbReference>
<keyword evidence="6" id="KW-0408">Iron</keyword>
<dbReference type="GO" id="GO:0009712">
    <property type="term" value="P:catechol-containing compound metabolic process"/>
    <property type="evidence" value="ECO:0007669"/>
    <property type="project" value="InterPro"/>
</dbReference>
<dbReference type="Gene3D" id="2.60.130.10">
    <property type="entry name" value="Aromatic compound dioxygenase"/>
    <property type="match status" value="1"/>
</dbReference>
<comment type="cofactor">
    <cofactor evidence="1">
        <name>Fe(3+)</name>
        <dbReference type="ChEBI" id="CHEBI:29034"/>
    </cofactor>
</comment>
<dbReference type="AlphaFoldDB" id="A0A4R3JBV5"/>
<feature type="domain" description="Intradiol ring-cleavage dioxygenases" evidence="7">
    <location>
        <begin position="120"/>
        <end position="260"/>
    </location>
</feature>
<dbReference type="EMBL" id="SLZU01000008">
    <property type="protein sequence ID" value="TCS62815.1"/>
    <property type="molecule type" value="Genomic_DNA"/>
</dbReference>
<proteinExistence type="inferred from homology"/>
<dbReference type="RefSeq" id="WP_132245447.1">
    <property type="nucleotide sequence ID" value="NZ_SLZU01000008.1"/>
</dbReference>
<feature type="domain" description="Catechol dioxygenase N-terminal" evidence="8">
    <location>
        <begin position="22"/>
        <end position="89"/>
    </location>
</feature>
<dbReference type="Proteomes" id="UP000295696">
    <property type="component" value="Unassembled WGS sequence"/>
</dbReference>
<accession>A0A4R3JBV5</accession>
<protein>
    <submittedName>
        <fullName evidence="9">Hydroxyquinol 1,2-dioxygenase</fullName>
    </submittedName>
</protein>
<evidence type="ECO:0000256" key="5">
    <source>
        <dbReference type="ARBA" id="ARBA00023002"/>
    </source>
</evidence>
<comment type="caution">
    <text evidence="9">The sequence shown here is derived from an EMBL/GenBank/DDBJ whole genome shotgun (WGS) entry which is preliminary data.</text>
</comment>
<dbReference type="OrthoDB" id="9800887at2"/>
<evidence type="ECO:0000256" key="2">
    <source>
        <dbReference type="ARBA" id="ARBA00007825"/>
    </source>
</evidence>
<organism evidence="9 10">
    <name type="scientific">Primorskyibacter sedentarius</name>
    <dbReference type="NCBI Taxonomy" id="745311"/>
    <lineage>
        <taxon>Bacteria</taxon>
        <taxon>Pseudomonadati</taxon>
        <taxon>Pseudomonadota</taxon>
        <taxon>Alphaproteobacteria</taxon>
        <taxon>Rhodobacterales</taxon>
        <taxon>Roseobacteraceae</taxon>
        <taxon>Primorskyibacter</taxon>
    </lineage>
</organism>
<name>A0A4R3JBV5_9RHOB</name>
<keyword evidence="10" id="KW-1185">Reference proteome</keyword>
<comment type="similarity">
    <text evidence="2">Belongs to the intradiol ring-cleavage dioxygenase family.</text>
</comment>
<evidence type="ECO:0000256" key="1">
    <source>
        <dbReference type="ARBA" id="ARBA00001965"/>
    </source>
</evidence>
<gene>
    <name evidence="9" type="ORF">EDD52_108110</name>
</gene>
<dbReference type="PANTHER" id="PTHR33711:SF7">
    <property type="entry name" value="INTRADIOL RING-CLEAVAGE DIOXYGENASES DOMAIN-CONTAINING PROTEIN-RELATED"/>
    <property type="match status" value="1"/>
</dbReference>
<evidence type="ECO:0000256" key="4">
    <source>
        <dbReference type="ARBA" id="ARBA00022964"/>
    </source>
</evidence>
<sequence>MRNVTKDNITDAFQGYMGKDTDPRLKEVLMSLTRHLHAFVKEVNLTHAEWEKGIEMLEWAGEISDKERHEMVLLSDLLGVSSLVDMVNTVPGGTSSSVLGPFHVSGAPPIPLGYDMKRHYQGNVLLATGVVRDMDGNPIEGAAIDIWQTAPNGLYSSQDEEQDTYSFHGIQTVGADGRYAFTTVKPVSYEVPTDGPGGALLDATGRHAWRPSHLHFIVKAQGYRTLVSEVFAADDPYLDQDAVFGVREDLVMHYEDMPAGTFPDQGFDLSGKVEGDWLRVQFDLTLVRETA</sequence>
<reference evidence="9 10" key="1">
    <citation type="submission" date="2019-03" db="EMBL/GenBank/DDBJ databases">
        <title>Genomic Encyclopedia of Type Strains, Phase IV (KMG-IV): sequencing the most valuable type-strain genomes for metagenomic binning, comparative biology and taxonomic classification.</title>
        <authorList>
            <person name="Goeker M."/>
        </authorList>
    </citation>
    <scope>NUCLEOTIDE SEQUENCE [LARGE SCALE GENOMIC DNA]</scope>
    <source>
        <strain evidence="9 10">DSM 104836</strain>
    </source>
</reference>
<evidence type="ECO:0000313" key="9">
    <source>
        <dbReference type="EMBL" id="TCS62815.1"/>
    </source>
</evidence>
<evidence type="ECO:0000256" key="6">
    <source>
        <dbReference type="ARBA" id="ARBA00023004"/>
    </source>
</evidence>